<name>A0A5N4A673_PHOPY</name>
<dbReference type="PANTHER" id="PTHR44229">
    <property type="entry name" value="15-HYDROXYPROSTAGLANDIN DEHYDROGENASE [NAD(+)]"/>
    <property type="match status" value="1"/>
</dbReference>
<dbReference type="GO" id="GO:0016616">
    <property type="term" value="F:oxidoreductase activity, acting on the CH-OH group of donors, NAD or NADP as acceptor"/>
    <property type="evidence" value="ECO:0007669"/>
    <property type="project" value="TreeGrafter"/>
</dbReference>
<gene>
    <name evidence="4" type="ORF">PPYR_14793</name>
</gene>
<dbReference type="InterPro" id="IPR002347">
    <property type="entry name" value="SDR_fam"/>
</dbReference>
<reference evidence="4 5" key="1">
    <citation type="journal article" date="2018" name="Elife">
        <title>Firefly genomes illuminate parallel origins of bioluminescence in beetles.</title>
        <authorList>
            <person name="Fallon T.R."/>
            <person name="Lower S.E."/>
            <person name="Chang C.H."/>
            <person name="Bessho-Uehara M."/>
            <person name="Martin G.J."/>
            <person name="Bewick A.J."/>
            <person name="Behringer M."/>
            <person name="Debat H.J."/>
            <person name="Wong I."/>
            <person name="Day J.C."/>
            <person name="Suvorov A."/>
            <person name="Silva C.J."/>
            <person name="Stanger-Hall K.F."/>
            <person name="Hall D.W."/>
            <person name="Schmitz R.J."/>
            <person name="Nelson D.R."/>
            <person name="Lewis S.M."/>
            <person name="Shigenobu S."/>
            <person name="Bybee S.M."/>
            <person name="Larracuente A.M."/>
            <person name="Oba Y."/>
            <person name="Weng J.K."/>
        </authorList>
    </citation>
    <scope>NUCLEOTIDE SEQUENCE [LARGE SCALE GENOMIC DNA]</scope>
    <source>
        <strain evidence="4">1611_PpyrPB1</strain>
        <tissue evidence="4">Whole body</tissue>
    </source>
</reference>
<dbReference type="InterPro" id="IPR020904">
    <property type="entry name" value="Sc_DH/Rdtase_CS"/>
</dbReference>
<comment type="similarity">
    <text evidence="1 3">Belongs to the short-chain dehydrogenases/reductases (SDR) family.</text>
</comment>
<keyword evidence="2" id="KW-0560">Oxidoreductase</keyword>
<dbReference type="Proteomes" id="UP000327044">
    <property type="component" value="Unassembled WGS sequence"/>
</dbReference>
<dbReference type="PRINTS" id="PR00080">
    <property type="entry name" value="SDRFAMILY"/>
</dbReference>
<dbReference type="PROSITE" id="PS00061">
    <property type="entry name" value="ADH_SHORT"/>
    <property type="match status" value="1"/>
</dbReference>
<dbReference type="EMBL" id="VVIM01000010">
    <property type="protein sequence ID" value="KAB0792834.1"/>
    <property type="molecule type" value="Genomic_DNA"/>
</dbReference>
<proteinExistence type="inferred from homology"/>
<evidence type="ECO:0000256" key="1">
    <source>
        <dbReference type="ARBA" id="ARBA00006484"/>
    </source>
</evidence>
<dbReference type="InterPro" id="IPR036291">
    <property type="entry name" value="NAD(P)-bd_dom_sf"/>
</dbReference>
<sequence length="307" mass="33283">MLDYYAMEYISRMMNSIAIPFLALITCASTGSYDFNGKIALVTGGNRGIGLGITTQLLRNGVKGVTMVSVNETRGSKAVRLLTEKFGSGKVIWLRADVSDERELEEAFNASIAHWGALDIVVNNAGVSDEPHPVRLINVNSVGVVQGTILGFRYMSVAKGGRGGVVVNVASIYGIDPSLIIPVYSGTKAFVIGLGRSFGSQLYYNHNKVRVMTVCPGVTNTDLISDESIMTSTTNEFLPGLTEIGYVGSKFLYKQTPDNVGKAVVVMLNNGDSGSVWVSEYDQPPYEVEFPDRKSMKKSSFIDQLFD</sequence>
<dbReference type="InParanoid" id="A0A5N4A673"/>
<dbReference type="Pfam" id="PF00106">
    <property type="entry name" value="adh_short"/>
    <property type="match status" value="1"/>
</dbReference>
<dbReference type="GO" id="GO:0005737">
    <property type="term" value="C:cytoplasm"/>
    <property type="evidence" value="ECO:0007669"/>
    <property type="project" value="TreeGrafter"/>
</dbReference>
<dbReference type="SUPFAM" id="SSF51735">
    <property type="entry name" value="NAD(P)-binding Rossmann-fold domains"/>
    <property type="match status" value="1"/>
</dbReference>
<dbReference type="Gene3D" id="3.40.50.720">
    <property type="entry name" value="NAD(P)-binding Rossmann-like Domain"/>
    <property type="match status" value="1"/>
</dbReference>
<evidence type="ECO:0000313" key="4">
    <source>
        <dbReference type="EMBL" id="KAB0792834.1"/>
    </source>
</evidence>
<evidence type="ECO:0000256" key="3">
    <source>
        <dbReference type="RuleBase" id="RU000363"/>
    </source>
</evidence>
<dbReference type="PRINTS" id="PR00081">
    <property type="entry name" value="GDHRDH"/>
</dbReference>
<organism evidence="4 5">
    <name type="scientific">Photinus pyralis</name>
    <name type="common">Common eastern firefly</name>
    <name type="synonym">Lampyris pyralis</name>
    <dbReference type="NCBI Taxonomy" id="7054"/>
    <lineage>
        <taxon>Eukaryota</taxon>
        <taxon>Metazoa</taxon>
        <taxon>Ecdysozoa</taxon>
        <taxon>Arthropoda</taxon>
        <taxon>Hexapoda</taxon>
        <taxon>Insecta</taxon>
        <taxon>Pterygota</taxon>
        <taxon>Neoptera</taxon>
        <taxon>Endopterygota</taxon>
        <taxon>Coleoptera</taxon>
        <taxon>Polyphaga</taxon>
        <taxon>Elateriformia</taxon>
        <taxon>Elateroidea</taxon>
        <taxon>Lampyridae</taxon>
        <taxon>Lampyrinae</taxon>
        <taxon>Photinus</taxon>
    </lineage>
</organism>
<accession>A0A5N4A673</accession>
<protein>
    <submittedName>
        <fullName evidence="4">Uncharacterized protein</fullName>
    </submittedName>
</protein>
<dbReference type="FunCoup" id="A0A5N4A673">
    <property type="interactions" value="119"/>
</dbReference>
<dbReference type="PANTHER" id="PTHR44229:SF8">
    <property type="entry name" value="ALCOHOL DEHYDROGENASE-RELATED"/>
    <property type="match status" value="1"/>
</dbReference>
<comment type="caution">
    <text evidence="4">The sequence shown here is derived from an EMBL/GenBank/DDBJ whole genome shotgun (WGS) entry which is preliminary data.</text>
</comment>
<dbReference type="AlphaFoldDB" id="A0A5N4A673"/>
<dbReference type="OrthoDB" id="417891at2759"/>
<evidence type="ECO:0000256" key="2">
    <source>
        <dbReference type="ARBA" id="ARBA00023002"/>
    </source>
</evidence>
<evidence type="ECO:0000313" key="5">
    <source>
        <dbReference type="Proteomes" id="UP000327044"/>
    </source>
</evidence>
<keyword evidence="5" id="KW-1185">Reference proteome</keyword>